<dbReference type="STRING" id="33936.AZI98_06155"/>
<keyword evidence="2" id="KW-0472">Membrane</keyword>
<dbReference type="AlphaFoldDB" id="A0A161ZV18"/>
<dbReference type="InterPro" id="IPR058620">
    <property type="entry name" value="YtrI_C"/>
</dbReference>
<keyword evidence="5" id="KW-1185">Reference proteome</keyword>
<proteinExistence type="predicted"/>
<gene>
    <name evidence="4" type="ORF">AZI98_06155</name>
</gene>
<dbReference type="RefSeq" id="WP_063387391.1">
    <property type="nucleotide sequence ID" value="NZ_LWBR01000013.1"/>
</dbReference>
<reference evidence="4 5" key="1">
    <citation type="submission" date="2016-04" db="EMBL/GenBank/DDBJ databases">
        <title>Draft genome sequence of Aeribacillus pallidus 8m3 from petroleum reservoir.</title>
        <authorList>
            <person name="Poltaraus A.B."/>
            <person name="Nazina T.N."/>
            <person name="Tourova T.P."/>
            <person name="Malakho S.M."/>
            <person name="Korshunova A.V."/>
            <person name="Sokolova D.S."/>
        </authorList>
    </citation>
    <scope>NUCLEOTIDE SEQUENCE [LARGE SCALE GENOMIC DNA]</scope>
    <source>
        <strain evidence="4 5">8m3</strain>
    </source>
</reference>
<dbReference type="NCBIfam" id="NF041479">
    <property type="entry name" value="spor_membprot_YtrI"/>
    <property type="match status" value="1"/>
</dbReference>
<feature type="domain" description="Sporulation membrane protein YtrI C-terminal" evidence="3">
    <location>
        <begin position="80"/>
        <end position="164"/>
    </location>
</feature>
<evidence type="ECO:0000259" key="3">
    <source>
        <dbReference type="Pfam" id="PF26347"/>
    </source>
</evidence>
<evidence type="ECO:0000256" key="2">
    <source>
        <dbReference type="SAM" id="Phobius"/>
    </source>
</evidence>
<keyword evidence="1" id="KW-0175">Coiled coil</keyword>
<dbReference type="InterPro" id="IPR048198">
    <property type="entry name" value="YtrI"/>
</dbReference>
<evidence type="ECO:0000256" key="1">
    <source>
        <dbReference type="SAM" id="Coils"/>
    </source>
</evidence>
<comment type="caution">
    <text evidence="4">The sequence shown here is derived from an EMBL/GenBank/DDBJ whole genome shotgun (WGS) entry which is preliminary data.</text>
</comment>
<sequence>MRIPPYYKKPSWQRFFAGVAVGALISWGFFLYSFGYYQEKQVKIISTQQETIEQLKNDIQIWQRDYKELNKRNLELLTVQDVKIEIKNAEKYKLDELMKYSIENTIKNDLADLIAKDIDSVVKTRHLIAKTIENRKYKIDDKEYNATVVELVITPTIIVEVELKLSR</sequence>
<feature type="coiled-coil region" evidence="1">
    <location>
        <begin position="45"/>
        <end position="72"/>
    </location>
</feature>
<evidence type="ECO:0000313" key="4">
    <source>
        <dbReference type="EMBL" id="KZN97137.1"/>
    </source>
</evidence>
<evidence type="ECO:0000313" key="5">
    <source>
        <dbReference type="Proteomes" id="UP000076476"/>
    </source>
</evidence>
<dbReference type="EMBL" id="LWBR01000013">
    <property type="protein sequence ID" value="KZN97137.1"/>
    <property type="molecule type" value="Genomic_DNA"/>
</dbReference>
<keyword evidence="2" id="KW-0812">Transmembrane</keyword>
<name>A0A161ZV18_9BACI</name>
<dbReference type="Pfam" id="PF26347">
    <property type="entry name" value="YtrI_sporulation"/>
    <property type="match status" value="1"/>
</dbReference>
<protein>
    <submittedName>
        <fullName evidence="4">Sporulation protein</fullName>
    </submittedName>
</protein>
<dbReference type="OrthoDB" id="2691164at2"/>
<feature type="transmembrane region" description="Helical" evidence="2">
    <location>
        <begin position="15"/>
        <end position="37"/>
    </location>
</feature>
<accession>A0A161ZV18</accession>
<organism evidence="4 5">
    <name type="scientific">Aeribacillus pallidus</name>
    <dbReference type="NCBI Taxonomy" id="33936"/>
    <lineage>
        <taxon>Bacteria</taxon>
        <taxon>Bacillati</taxon>
        <taxon>Bacillota</taxon>
        <taxon>Bacilli</taxon>
        <taxon>Bacillales</taxon>
        <taxon>Bacillaceae</taxon>
        <taxon>Aeribacillus</taxon>
    </lineage>
</organism>
<dbReference type="Proteomes" id="UP000076476">
    <property type="component" value="Unassembled WGS sequence"/>
</dbReference>
<keyword evidence="2" id="KW-1133">Transmembrane helix</keyword>